<organism evidence="1">
    <name type="scientific">viral metagenome</name>
    <dbReference type="NCBI Taxonomy" id="1070528"/>
    <lineage>
        <taxon>unclassified sequences</taxon>
        <taxon>metagenomes</taxon>
        <taxon>organismal metagenomes</taxon>
    </lineage>
</organism>
<name>A0A6C0JS05_9ZZZZ</name>
<proteinExistence type="predicted"/>
<evidence type="ECO:0000313" key="1">
    <source>
        <dbReference type="EMBL" id="QHU07480.1"/>
    </source>
</evidence>
<accession>A0A6C0JS05</accession>
<dbReference type="EMBL" id="MN740684">
    <property type="protein sequence ID" value="QHU07480.1"/>
    <property type="molecule type" value="Genomic_DNA"/>
</dbReference>
<sequence length="163" mass="18297">MKFDNKYVSGDISIKDNKVSIKGTSKNTSNKITIVAANPPDKLGNYSGTNLPFPSVDIAFENTKNIHKINGSSFNVEFDYPNSYYNFANCSDKVSPAIYFIDNANNENAMVELPDSCNLKTLVNRNKYHDPSFYDSKYNVLPVATAEKSMYNYANYKIVNNKA</sequence>
<protein>
    <submittedName>
        <fullName evidence="1">Uncharacterized protein</fullName>
    </submittedName>
</protein>
<dbReference type="AlphaFoldDB" id="A0A6C0JS05"/>
<reference evidence="1" key="1">
    <citation type="journal article" date="2020" name="Nature">
        <title>Giant virus diversity and host interactions through global metagenomics.</title>
        <authorList>
            <person name="Schulz F."/>
            <person name="Roux S."/>
            <person name="Paez-Espino D."/>
            <person name="Jungbluth S."/>
            <person name="Walsh D.A."/>
            <person name="Denef V.J."/>
            <person name="McMahon K.D."/>
            <person name="Konstantinidis K.T."/>
            <person name="Eloe-Fadrosh E.A."/>
            <person name="Kyrpides N.C."/>
            <person name="Woyke T."/>
        </authorList>
    </citation>
    <scope>NUCLEOTIDE SEQUENCE</scope>
    <source>
        <strain evidence="1">GVMAG-S-1040241-154</strain>
    </source>
</reference>